<gene>
    <name evidence="1" type="ORF">M422DRAFT_185762</name>
</gene>
<protein>
    <submittedName>
        <fullName evidence="1">Uncharacterized protein</fullName>
    </submittedName>
</protein>
<dbReference type="PANTHER" id="PTHR35871:SF1">
    <property type="entry name" value="CXC1-LIKE CYSTEINE CLUSTER ASSOCIATED WITH KDZ TRANSPOSASES DOMAIN-CONTAINING PROTEIN"/>
    <property type="match status" value="1"/>
</dbReference>
<proteinExistence type="predicted"/>
<dbReference type="HOGENOM" id="CLU_005726_2_2_1"/>
<accession>A0A0C9UQX8</accession>
<dbReference type="OrthoDB" id="6511194at2759"/>
<organism evidence="1 2">
    <name type="scientific">Sphaerobolus stellatus (strain SS14)</name>
    <dbReference type="NCBI Taxonomy" id="990650"/>
    <lineage>
        <taxon>Eukaryota</taxon>
        <taxon>Fungi</taxon>
        <taxon>Dikarya</taxon>
        <taxon>Basidiomycota</taxon>
        <taxon>Agaricomycotina</taxon>
        <taxon>Agaricomycetes</taxon>
        <taxon>Phallomycetidae</taxon>
        <taxon>Geastrales</taxon>
        <taxon>Sphaerobolaceae</taxon>
        <taxon>Sphaerobolus</taxon>
    </lineage>
</organism>
<dbReference type="EMBL" id="KN837241">
    <property type="protein sequence ID" value="KIJ31512.1"/>
    <property type="molecule type" value="Genomic_DNA"/>
</dbReference>
<reference evidence="1 2" key="1">
    <citation type="submission" date="2014-06" db="EMBL/GenBank/DDBJ databases">
        <title>Evolutionary Origins and Diversification of the Mycorrhizal Mutualists.</title>
        <authorList>
            <consortium name="DOE Joint Genome Institute"/>
            <consortium name="Mycorrhizal Genomics Consortium"/>
            <person name="Kohler A."/>
            <person name="Kuo A."/>
            <person name="Nagy L.G."/>
            <person name="Floudas D."/>
            <person name="Copeland A."/>
            <person name="Barry K.W."/>
            <person name="Cichocki N."/>
            <person name="Veneault-Fourrey C."/>
            <person name="LaButti K."/>
            <person name="Lindquist E.A."/>
            <person name="Lipzen A."/>
            <person name="Lundell T."/>
            <person name="Morin E."/>
            <person name="Murat C."/>
            <person name="Riley R."/>
            <person name="Ohm R."/>
            <person name="Sun H."/>
            <person name="Tunlid A."/>
            <person name="Henrissat B."/>
            <person name="Grigoriev I.V."/>
            <person name="Hibbett D.S."/>
            <person name="Martin F."/>
        </authorList>
    </citation>
    <scope>NUCLEOTIDE SEQUENCE [LARGE SCALE GENOMIC DNA]</scope>
    <source>
        <strain evidence="1 2">SS14</strain>
    </source>
</reference>
<evidence type="ECO:0000313" key="1">
    <source>
        <dbReference type="EMBL" id="KIJ31512.1"/>
    </source>
</evidence>
<name>A0A0C9UQX8_SPHS4</name>
<dbReference type="AlphaFoldDB" id="A0A0C9UQX8"/>
<dbReference type="PANTHER" id="PTHR35871">
    <property type="entry name" value="EXPRESSED PROTEIN"/>
    <property type="match status" value="1"/>
</dbReference>
<dbReference type="Proteomes" id="UP000054279">
    <property type="component" value="Unassembled WGS sequence"/>
</dbReference>
<evidence type="ECO:0000313" key="2">
    <source>
        <dbReference type="Proteomes" id="UP000054279"/>
    </source>
</evidence>
<keyword evidence="2" id="KW-1185">Reference proteome</keyword>
<sequence length="161" mass="19301">MLSGCKSRIHDEDFSRAIQLHIQTLGKRYFSADDIVQLLDQPEIKKQYNLKKAPHEHTVQRWLKFMEYRYGPGKKGMYIDGHEREDVVEYRQKVFLPWWYLIEPQMMKWLGDGTVVPPLLIKFPLEKHIVWLTHDESTFYAHDQRKLGWINSSEKAETVRK</sequence>